<dbReference type="Pfam" id="PF00083">
    <property type="entry name" value="Sugar_tr"/>
    <property type="match status" value="1"/>
</dbReference>
<feature type="transmembrane region" description="Helical" evidence="9">
    <location>
        <begin position="265"/>
        <end position="285"/>
    </location>
</feature>
<dbReference type="InterPro" id="IPR003663">
    <property type="entry name" value="Sugar/inositol_transpt"/>
</dbReference>
<keyword evidence="4" id="KW-0762">Sugar transport</keyword>
<dbReference type="PROSITE" id="PS50850">
    <property type="entry name" value="MFS"/>
    <property type="match status" value="1"/>
</dbReference>
<keyword evidence="3" id="KW-1003">Cell membrane</keyword>
<sequence>MDRRCWRYVSSNFYQTIVRYNNSLVRHCIMCAVNLLLIHIGVMGAWTSPTLAKLAESDSPIKLSAEQASWVASFLNLTRCFGGIIGPVCVNYLGSKKSILITLCPILLGWLLITLSDSFVWLYFSRLFSGLGLGMTFSVFPLYIGEVSMPSIRGALISLATVGAPVGQILATLCGSQLSVNEAAYVYLFLAIVTIALFFWLPESPHHLVKMKKHDAARESIQWYRRGQGVDDELVAVIKFVTTDGDLTFKEKLQRFKTSKPLQRATAHIMALYTFVLISGSNVMMMYMEPILRDANFNLTDPSLFTVYINVIATVAAIGSIFLIDRCGRKFLLLVSSIGLSISLLGVMTFFILVDLNVDTVQWQWLPGVSLLIYMVSFFIGLLPVPNAILSEIFPANVRSVASCIAVLTAAFMSFVSIKSYQPMIDAMGHSYVFLFYAICTVAIIPYSIFLLPETKGKSLQQIQDELMTH</sequence>
<feature type="transmembrane region" description="Helical" evidence="9">
    <location>
        <begin position="397"/>
        <end position="418"/>
    </location>
</feature>
<evidence type="ECO:0000256" key="6">
    <source>
        <dbReference type="ARBA" id="ARBA00022989"/>
    </source>
</evidence>
<evidence type="ECO:0000256" key="7">
    <source>
        <dbReference type="ARBA" id="ARBA00023136"/>
    </source>
</evidence>
<accession>A0A6H5ILC2</accession>
<dbReference type="PANTHER" id="PTHR48021">
    <property type="match status" value="1"/>
</dbReference>
<keyword evidence="2" id="KW-0813">Transport</keyword>
<dbReference type="AlphaFoldDB" id="A0A6H5ILC2"/>
<dbReference type="PRINTS" id="PR00171">
    <property type="entry name" value="SUGRTRNSPORT"/>
</dbReference>
<feature type="transmembrane region" description="Helical" evidence="9">
    <location>
        <begin position="156"/>
        <end position="178"/>
    </location>
</feature>
<proteinExistence type="predicted"/>
<dbReference type="Gene3D" id="1.20.1250.20">
    <property type="entry name" value="MFS general substrate transporter like domains"/>
    <property type="match status" value="1"/>
</dbReference>
<dbReference type="InterPro" id="IPR005829">
    <property type="entry name" value="Sugar_transporter_CS"/>
</dbReference>
<evidence type="ECO:0000256" key="4">
    <source>
        <dbReference type="ARBA" id="ARBA00022597"/>
    </source>
</evidence>
<feature type="transmembrane region" description="Helical" evidence="9">
    <location>
        <begin position="430"/>
        <end position="452"/>
    </location>
</feature>
<comment type="subcellular location">
    <subcellularLocation>
        <location evidence="1">Cell membrane</location>
        <topology evidence="1">Multi-pass membrane protein</topology>
    </subcellularLocation>
</comment>
<gene>
    <name evidence="11" type="ORF">TBRA_LOCUS9806</name>
</gene>
<feature type="domain" description="Major facilitator superfamily (MFS) profile" evidence="10">
    <location>
        <begin position="25"/>
        <end position="456"/>
    </location>
</feature>
<evidence type="ECO:0000313" key="12">
    <source>
        <dbReference type="Proteomes" id="UP000479190"/>
    </source>
</evidence>
<evidence type="ECO:0000256" key="8">
    <source>
        <dbReference type="ARBA" id="ARBA00023180"/>
    </source>
</evidence>
<feature type="transmembrane region" description="Helical" evidence="9">
    <location>
        <begin position="331"/>
        <end position="353"/>
    </location>
</feature>
<dbReference type="PANTHER" id="PTHR48021:SF1">
    <property type="entry name" value="GH07001P-RELATED"/>
    <property type="match status" value="1"/>
</dbReference>
<dbReference type="InterPro" id="IPR050549">
    <property type="entry name" value="MFS_Trehalose_Transporter"/>
</dbReference>
<reference evidence="11 12" key="1">
    <citation type="submission" date="2020-02" db="EMBL/GenBank/DDBJ databases">
        <authorList>
            <person name="Ferguson B K."/>
        </authorList>
    </citation>
    <scope>NUCLEOTIDE SEQUENCE [LARGE SCALE GENOMIC DNA]</scope>
</reference>
<evidence type="ECO:0000313" key="11">
    <source>
        <dbReference type="EMBL" id="CAB0038011.1"/>
    </source>
</evidence>
<feature type="transmembrane region" description="Helical" evidence="9">
    <location>
        <begin position="184"/>
        <end position="202"/>
    </location>
</feature>
<dbReference type="GO" id="GO:0005886">
    <property type="term" value="C:plasma membrane"/>
    <property type="evidence" value="ECO:0007669"/>
    <property type="project" value="UniProtKB-SubCell"/>
</dbReference>
<feature type="transmembrane region" description="Helical" evidence="9">
    <location>
        <begin position="365"/>
        <end position="385"/>
    </location>
</feature>
<evidence type="ECO:0000256" key="3">
    <source>
        <dbReference type="ARBA" id="ARBA00022475"/>
    </source>
</evidence>
<feature type="transmembrane region" description="Helical" evidence="9">
    <location>
        <begin position="305"/>
        <end position="324"/>
    </location>
</feature>
<evidence type="ECO:0000256" key="1">
    <source>
        <dbReference type="ARBA" id="ARBA00004651"/>
    </source>
</evidence>
<dbReference type="OrthoDB" id="6133115at2759"/>
<keyword evidence="5 9" id="KW-0812">Transmembrane</keyword>
<evidence type="ECO:0000256" key="2">
    <source>
        <dbReference type="ARBA" id="ARBA00022448"/>
    </source>
</evidence>
<dbReference type="Proteomes" id="UP000479190">
    <property type="component" value="Unassembled WGS sequence"/>
</dbReference>
<keyword evidence="6 9" id="KW-1133">Transmembrane helix</keyword>
<keyword evidence="8" id="KW-0325">Glycoprotein</keyword>
<protein>
    <recommendedName>
        <fullName evidence="10">Major facilitator superfamily (MFS) profile domain-containing protein</fullName>
    </recommendedName>
</protein>
<feature type="transmembrane region" description="Helical" evidence="9">
    <location>
        <begin position="100"/>
        <end position="121"/>
    </location>
</feature>
<dbReference type="EMBL" id="CADCXV010000884">
    <property type="protein sequence ID" value="CAB0038011.1"/>
    <property type="molecule type" value="Genomic_DNA"/>
</dbReference>
<evidence type="ECO:0000256" key="5">
    <source>
        <dbReference type="ARBA" id="ARBA00022692"/>
    </source>
</evidence>
<name>A0A6H5ILC2_9HYME</name>
<evidence type="ECO:0000256" key="9">
    <source>
        <dbReference type="SAM" id="Phobius"/>
    </source>
</evidence>
<dbReference type="InterPro" id="IPR020846">
    <property type="entry name" value="MFS_dom"/>
</dbReference>
<dbReference type="SUPFAM" id="SSF103473">
    <property type="entry name" value="MFS general substrate transporter"/>
    <property type="match status" value="1"/>
</dbReference>
<feature type="transmembrane region" description="Helical" evidence="9">
    <location>
        <begin position="127"/>
        <end position="144"/>
    </location>
</feature>
<feature type="transmembrane region" description="Helical" evidence="9">
    <location>
        <begin position="28"/>
        <end position="48"/>
    </location>
</feature>
<evidence type="ECO:0000259" key="10">
    <source>
        <dbReference type="PROSITE" id="PS50850"/>
    </source>
</evidence>
<keyword evidence="7 9" id="KW-0472">Membrane</keyword>
<keyword evidence="12" id="KW-1185">Reference proteome</keyword>
<organism evidence="11 12">
    <name type="scientific">Trichogramma brassicae</name>
    <dbReference type="NCBI Taxonomy" id="86971"/>
    <lineage>
        <taxon>Eukaryota</taxon>
        <taxon>Metazoa</taxon>
        <taxon>Ecdysozoa</taxon>
        <taxon>Arthropoda</taxon>
        <taxon>Hexapoda</taxon>
        <taxon>Insecta</taxon>
        <taxon>Pterygota</taxon>
        <taxon>Neoptera</taxon>
        <taxon>Endopterygota</taxon>
        <taxon>Hymenoptera</taxon>
        <taxon>Apocrita</taxon>
        <taxon>Proctotrupomorpha</taxon>
        <taxon>Chalcidoidea</taxon>
        <taxon>Trichogrammatidae</taxon>
        <taxon>Trichogramma</taxon>
    </lineage>
</organism>
<dbReference type="FunFam" id="1.20.1250.20:FF:000218">
    <property type="entry name" value="facilitated trehalose transporter Tret1"/>
    <property type="match status" value="1"/>
</dbReference>
<dbReference type="PROSITE" id="PS00217">
    <property type="entry name" value="SUGAR_TRANSPORT_2"/>
    <property type="match status" value="1"/>
</dbReference>
<dbReference type="GO" id="GO:0022857">
    <property type="term" value="F:transmembrane transporter activity"/>
    <property type="evidence" value="ECO:0007669"/>
    <property type="project" value="InterPro"/>
</dbReference>
<feature type="transmembrane region" description="Helical" evidence="9">
    <location>
        <begin position="68"/>
        <end position="93"/>
    </location>
</feature>
<dbReference type="InterPro" id="IPR036259">
    <property type="entry name" value="MFS_trans_sf"/>
</dbReference>
<dbReference type="InterPro" id="IPR005828">
    <property type="entry name" value="MFS_sugar_transport-like"/>
</dbReference>